<comment type="caution">
    <text evidence="1">The sequence shown here is derived from an EMBL/GenBank/DDBJ whole genome shotgun (WGS) entry which is preliminary data.</text>
</comment>
<accession>A0A2T5IRB1</accession>
<dbReference type="OrthoDB" id="2225659at2"/>
<gene>
    <name evidence="1" type="ORF">C8U37_101203</name>
</gene>
<dbReference type="EMBL" id="QAOM01000001">
    <property type="protein sequence ID" value="PTQ86362.1"/>
    <property type="molecule type" value="Genomic_DNA"/>
</dbReference>
<sequence length="73" mass="9061">MRKTKYYITTRADRKNFLLKYGDWMFKYVPESKTWEASDYWYEEIVMNHFADFEEITEERAKKIIMDDGVFQI</sequence>
<dbReference type="AlphaFoldDB" id="A0A2T5IRB1"/>
<organism evidence="1 2">
    <name type="scientific">Trichococcus patagoniensis</name>
    <dbReference type="NCBI Taxonomy" id="382641"/>
    <lineage>
        <taxon>Bacteria</taxon>
        <taxon>Bacillati</taxon>
        <taxon>Bacillota</taxon>
        <taxon>Bacilli</taxon>
        <taxon>Lactobacillales</taxon>
        <taxon>Carnobacteriaceae</taxon>
        <taxon>Trichococcus</taxon>
    </lineage>
</organism>
<proteinExistence type="predicted"/>
<dbReference type="Proteomes" id="UP000244161">
    <property type="component" value="Unassembled WGS sequence"/>
</dbReference>
<keyword evidence="2" id="KW-1185">Reference proteome</keyword>
<name>A0A2T5IRB1_9LACT</name>
<evidence type="ECO:0000313" key="1">
    <source>
        <dbReference type="EMBL" id="PTQ86362.1"/>
    </source>
</evidence>
<protein>
    <submittedName>
        <fullName evidence="1">Uncharacterized protein</fullName>
    </submittedName>
</protein>
<evidence type="ECO:0000313" key="2">
    <source>
        <dbReference type="Proteomes" id="UP000244161"/>
    </source>
</evidence>
<reference evidence="1 2" key="1">
    <citation type="submission" date="2018-04" db="EMBL/GenBank/DDBJ databases">
        <title>Genomic Encyclopedia of Archaeal and Bacterial Type Strains, Phase II (KMG-II): from individual species to whole genera.</title>
        <authorList>
            <person name="Goeker M."/>
        </authorList>
    </citation>
    <scope>NUCLEOTIDE SEQUENCE [LARGE SCALE GENOMIC DNA]</scope>
    <source>
        <strain evidence="1 2">DSM 18806</strain>
    </source>
</reference>